<dbReference type="Pfam" id="PF02759">
    <property type="entry name" value="RUN"/>
    <property type="match status" value="1"/>
</dbReference>
<gene>
    <name evidence="3" type="ORF">GW7_00464</name>
</gene>
<dbReference type="SUPFAM" id="SSF140741">
    <property type="entry name" value="RUN domain-like"/>
    <property type="match status" value="1"/>
</dbReference>
<dbReference type="InParanoid" id="G5C848"/>
<dbReference type="InterPro" id="IPR037213">
    <property type="entry name" value="Run_dom_sf"/>
</dbReference>
<proteinExistence type="predicted"/>
<sequence length="330" mass="36408">MLSVVKNGLDPWATILVIKKKLVEFVKVLQKQDWRKTEEKHIFLDLEHLAFINTDVGHCWARLQLALSDGLMECSLKLLLQKQVRLCQYHQPLALLCDAEEGKFLLSFLQGLTSLAFELSYKFAVLNKWTVTRLALSGLCPPSELNPLPSSSAELQHKESLDSISRSSGSEDIEVQRSGHKIQRNRKLTASSLSLDTASSSQLSCSLNSVSCLLQESGSKSPDHPKEPMSYDRDLGTANADDSEQSQREVLSEFSKAQGALPVNSLLGLERGEWSCRPREQSVEGPGEWQSGAEACGFLPDQSATPELDLQRELLSASPGARSQPCHSCS</sequence>
<evidence type="ECO:0000259" key="2">
    <source>
        <dbReference type="PROSITE" id="PS50826"/>
    </source>
</evidence>
<organism evidence="3 4">
    <name type="scientific">Heterocephalus glaber</name>
    <name type="common">Naked mole rat</name>
    <dbReference type="NCBI Taxonomy" id="10181"/>
    <lineage>
        <taxon>Eukaryota</taxon>
        <taxon>Metazoa</taxon>
        <taxon>Chordata</taxon>
        <taxon>Craniata</taxon>
        <taxon>Vertebrata</taxon>
        <taxon>Euteleostomi</taxon>
        <taxon>Mammalia</taxon>
        <taxon>Eutheria</taxon>
        <taxon>Euarchontoglires</taxon>
        <taxon>Glires</taxon>
        <taxon>Rodentia</taxon>
        <taxon>Hystricomorpha</taxon>
        <taxon>Bathyergidae</taxon>
        <taxon>Heterocephalus</taxon>
    </lineage>
</organism>
<name>G5C848_HETGA</name>
<dbReference type="Proteomes" id="UP000006813">
    <property type="component" value="Unassembled WGS sequence"/>
</dbReference>
<feature type="compositionally biased region" description="Basic and acidic residues" evidence="1">
    <location>
        <begin position="221"/>
        <end position="235"/>
    </location>
</feature>
<protein>
    <submittedName>
        <fullName evidence="3">Pleckstrin-like protein domain-containing family M member 1</fullName>
    </submittedName>
</protein>
<feature type="region of interest" description="Disordered" evidence="1">
    <location>
        <begin position="216"/>
        <end position="248"/>
    </location>
</feature>
<feature type="region of interest" description="Disordered" evidence="1">
    <location>
        <begin position="148"/>
        <end position="186"/>
    </location>
</feature>
<dbReference type="AlphaFoldDB" id="G5C848"/>
<evidence type="ECO:0000256" key="1">
    <source>
        <dbReference type="SAM" id="MobiDB-lite"/>
    </source>
</evidence>
<dbReference type="PROSITE" id="PS50826">
    <property type="entry name" value="RUN"/>
    <property type="match status" value="1"/>
</dbReference>
<evidence type="ECO:0000313" key="3">
    <source>
        <dbReference type="EMBL" id="EHB17709.1"/>
    </source>
</evidence>
<dbReference type="EMBL" id="JH173790">
    <property type="protein sequence ID" value="EHB17709.1"/>
    <property type="molecule type" value="Genomic_DNA"/>
</dbReference>
<evidence type="ECO:0000313" key="4">
    <source>
        <dbReference type="Proteomes" id="UP000006813"/>
    </source>
</evidence>
<dbReference type="Gene3D" id="1.20.58.900">
    <property type="match status" value="1"/>
</dbReference>
<dbReference type="STRING" id="10181.G5C848"/>
<feature type="domain" description="RUN" evidence="2">
    <location>
        <begin position="1"/>
        <end position="124"/>
    </location>
</feature>
<dbReference type="InterPro" id="IPR004012">
    <property type="entry name" value="Run_dom"/>
</dbReference>
<accession>G5C848</accession>
<dbReference type="SMART" id="SM00593">
    <property type="entry name" value="RUN"/>
    <property type="match status" value="1"/>
</dbReference>
<reference evidence="3 4" key="1">
    <citation type="journal article" date="2011" name="Nature">
        <title>Genome sequencing reveals insights into physiology and longevity of the naked mole rat.</title>
        <authorList>
            <person name="Kim E.B."/>
            <person name="Fang X."/>
            <person name="Fushan A.A."/>
            <person name="Huang Z."/>
            <person name="Lobanov A.V."/>
            <person name="Han L."/>
            <person name="Marino S.M."/>
            <person name="Sun X."/>
            <person name="Turanov A.A."/>
            <person name="Yang P."/>
            <person name="Yim S.H."/>
            <person name="Zhao X."/>
            <person name="Kasaikina M.V."/>
            <person name="Stoletzki N."/>
            <person name="Peng C."/>
            <person name="Polak P."/>
            <person name="Xiong Z."/>
            <person name="Kiezun A."/>
            <person name="Zhu Y."/>
            <person name="Chen Y."/>
            <person name="Kryukov G.V."/>
            <person name="Zhang Q."/>
            <person name="Peshkin L."/>
            <person name="Yang L."/>
            <person name="Bronson R.T."/>
            <person name="Buffenstein R."/>
            <person name="Wang B."/>
            <person name="Han C."/>
            <person name="Li Q."/>
            <person name="Chen L."/>
            <person name="Zhao W."/>
            <person name="Sunyaev S.R."/>
            <person name="Park T.J."/>
            <person name="Zhang G."/>
            <person name="Wang J."/>
            <person name="Gladyshev V.N."/>
        </authorList>
    </citation>
    <scope>NUCLEOTIDE SEQUENCE [LARGE SCALE GENOMIC DNA]</scope>
</reference>